<dbReference type="Pfam" id="PF01408">
    <property type="entry name" value="GFO_IDH_MocA"/>
    <property type="match status" value="1"/>
</dbReference>
<accession>A0A0D2JI63</accession>
<comment type="similarity">
    <text evidence="1">Belongs to the Gfo/Idh/MocA family.</text>
</comment>
<dbReference type="STRING" id="1442369.A0A0D2JI63"/>
<evidence type="ECO:0000259" key="6">
    <source>
        <dbReference type="Pfam" id="PF01408"/>
    </source>
</evidence>
<name>A0A0D2JI63_9EURO</name>
<dbReference type="Gene3D" id="3.30.360.10">
    <property type="entry name" value="Dihydrodipicolinate Reductase, domain 2"/>
    <property type="match status" value="1"/>
</dbReference>
<dbReference type="InterPro" id="IPR050984">
    <property type="entry name" value="Gfo/Idh/MocA_domain"/>
</dbReference>
<gene>
    <name evidence="7" type="ORF">Z518_00118</name>
</gene>
<dbReference type="OrthoDB" id="6417021at2759"/>
<dbReference type="InterPro" id="IPR000683">
    <property type="entry name" value="Gfo/Idh/MocA-like_OxRdtase_N"/>
</dbReference>
<keyword evidence="8" id="KW-1185">Reference proteome</keyword>
<dbReference type="GO" id="GO:0047837">
    <property type="term" value="F:D-xylose 1-dehydrogenase (NADP+) activity"/>
    <property type="evidence" value="ECO:0007669"/>
    <property type="project" value="UniProtKB-EC"/>
</dbReference>
<keyword evidence="2" id="KW-0560">Oxidoreductase</keyword>
<reference evidence="7 8" key="1">
    <citation type="submission" date="2015-01" db="EMBL/GenBank/DDBJ databases">
        <title>The Genome Sequence of Rhinocladiella mackenzie CBS 650.93.</title>
        <authorList>
            <consortium name="The Broad Institute Genomics Platform"/>
            <person name="Cuomo C."/>
            <person name="de Hoog S."/>
            <person name="Gorbushina A."/>
            <person name="Stielow B."/>
            <person name="Teixiera M."/>
            <person name="Abouelleil A."/>
            <person name="Chapman S.B."/>
            <person name="Priest M."/>
            <person name="Young S.K."/>
            <person name="Wortman J."/>
            <person name="Nusbaum C."/>
            <person name="Birren B."/>
        </authorList>
    </citation>
    <scope>NUCLEOTIDE SEQUENCE [LARGE SCALE GENOMIC DNA]</scope>
    <source>
        <strain evidence="7 8">CBS 650.93</strain>
    </source>
</reference>
<dbReference type="GeneID" id="25288189"/>
<feature type="domain" description="Gfo/Idh/MocA-like oxidoreductase N-terminal" evidence="6">
    <location>
        <begin position="33"/>
        <end position="149"/>
    </location>
</feature>
<sequence>MSWVGEALLTLHNWRNNVAQIKCNIQKEPKPLRIGVISAAAINGLALFDAVDTHPGVVASAVASRSVEKAQAQIAKYGLQSTRASGSYAELLEDPEIDAVYIPLPTAFHYEWAIKAMEARKHVLIEKPVASNAEQVERIKKCSASTGMVAVEALHWRFHPAAHSIKATIASGQYGNVQSVSARMILPRGLLKQDDIRLNYSLAGGACMDLTYVFSATKYFAGPTTKDFKYKVLEATARPTGNDPRVDEAIRAVYSIEYPDRPAVVCTVEADLSQPKLFGLIPKFWHSTPVVVVELERARIEFSNFVLPWVSHQITTTEKDANGGLTTTRKIEQHYSGGPEWGSKGQNWWTTYRYQLEAFVAKIKSASMEKESETPWISLGDSVQLMELIDAVYDKAGLPRRGL</sequence>
<evidence type="ECO:0000256" key="3">
    <source>
        <dbReference type="ARBA" id="ARBA00038984"/>
    </source>
</evidence>
<dbReference type="RefSeq" id="XP_013276176.1">
    <property type="nucleotide sequence ID" value="XM_013420722.1"/>
</dbReference>
<dbReference type="Proteomes" id="UP000053617">
    <property type="component" value="Unassembled WGS sequence"/>
</dbReference>
<proteinExistence type="inferred from homology"/>
<dbReference type="SUPFAM" id="SSF51735">
    <property type="entry name" value="NAD(P)-binding Rossmann-fold domains"/>
    <property type="match status" value="1"/>
</dbReference>
<dbReference type="EC" id="1.1.1.179" evidence="3"/>
<dbReference type="AlphaFoldDB" id="A0A0D2JI63"/>
<evidence type="ECO:0000256" key="4">
    <source>
        <dbReference type="ARBA" id="ARBA00042988"/>
    </source>
</evidence>
<dbReference type="Gene3D" id="3.40.50.720">
    <property type="entry name" value="NAD(P)-binding Rossmann-like Domain"/>
    <property type="match status" value="1"/>
</dbReference>
<evidence type="ECO:0000256" key="1">
    <source>
        <dbReference type="ARBA" id="ARBA00010928"/>
    </source>
</evidence>
<dbReference type="GO" id="GO:0000166">
    <property type="term" value="F:nucleotide binding"/>
    <property type="evidence" value="ECO:0007669"/>
    <property type="project" value="InterPro"/>
</dbReference>
<dbReference type="HOGENOM" id="CLU_023194_5_2_1"/>
<dbReference type="PANTHER" id="PTHR22604">
    <property type="entry name" value="OXIDOREDUCTASES"/>
    <property type="match status" value="1"/>
</dbReference>
<organism evidence="7 8">
    <name type="scientific">Rhinocladiella mackenziei CBS 650.93</name>
    <dbReference type="NCBI Taxonomy" id="1442369"/>
    <lineage>
        <taxon>Eukaryota</taxon>
        <taxon>Fungi</taxon>
        <taxon>Dikarya</taxon>
        <taxon>Ascomycota</taxon>
        <taxon>Pezizomycotina</taxon>
        <taxon>Eurotiomycetes</taxon>
        <taxon>Chaetothyriomycetidae</taxon>
        <taxon>Chaetothyriales</taxon>
        <taxon>Herpotrichiellaceae</taxon>
        <taxon>Rhinocladiella</taxon>
    </lineage>
</organism>
<evidence type="ECO:0000313" key="7">
    <source>
        <dbReference type="EMBL" id="KIX09040.1"/>
    </source>
</evidence>
<evidence type="ECO:0000256" key="5">
    <source>
        <dbReference type="ARBA" id="ARBA00049233"/>
    </source>
</evidence>
<dbReference type="VEuPathDB" id="FungiDB:Z518_00118"/>
<dbReference type="SUPFAM" id="SSF55347">
    <property type="entry name" value="Glyceraldehyde-3-phosphate dehydrogenase-like, C-terminal domain"/>
    <property type="match status" value="1"/>
</dbReference>
<dbReference type="EMBL" id="KN847475">
    <property type="protein sequence ID" value="KIX09040.1"/>
    <property type="molecule type" value="Genomic_DNA"/>
</dbReference>
<dbReference type="InterPro" id="IPR036291">
    <property type="entry name" value="NAD(P)-bd_dom_sf"/>
</dbReference>
<protein>
    <recommendedName>
        <fullName evidence="3">D-xylose 1-dehydrogenase (NADP(+), D-xylono-1,5-lactone-forming)</fullName>
        <ecNumber evidence="3">1.1.1.179</ecNumber>
    </recommendedName>
    <alternativeName>
        <fullName evidence="4">D-xylose-NADP dehydrogenase</fullName>
    </alternativeName>
</protein>
<evidence type="ECO:0000313" key="8">
    <source>
        <dbReference type="Proteomes" id="UP000053617"/>
    </source>
</evidence>
<evidence type="ECO:0000256" key="2">
    <source>
        <dbReference type="ARBA" id="ARBA00023002"/>
    </source>
</evidence>
<comment type="catalytic activity">
    <reaction evidence="5">
        <text>D-xylose + NADP(+) = D-xylono-1,5-lactone + NADPH + H(+)</text>
        <dbReference type="Rhea" id="RHEA:22000"/>
        <dbReference type="ChEBI" id="CHEBI:15378"/>
        <dbReference type="ChEBI" id="CHEBI:15867"/>
        <dbReference type="ChEBI" id="CHEBI:53455"/>
        <dbReference type="ChEBI" id="CHEBI:57783"/>
        <dbReference type="ChEBI" id="CHEBI:58349"/>
        <dbReference type="EC" id="1.1.1.179"/>
    </reaction>
</comment>
<dbReference type="PANTHER" id="PTHR22604:SF105">
    <property type="entry name" value="TRANS-1,2-DIHYDROBENZENE-1,2-DIOL DEHYDROGENASE"/>
    <property type="match status" value="1"/>
</dbReference>